<keyword evidence="2" id="KW-0378">Hydrolase</keyword>
<dbReference type="InterPro" id="IPR051916">
    <property type="entry name" value="GPI-anchor_lipid_remodeler"/>
</dbReference>
<feature type="domain" description="Endonuclease/exonuclease/phosphatase" evidence="1">
    <location>
        <begin position="17"/>
        <end position="245"/>
    </location>
</feature>
<keyword evidence="3" id="KW-1185">Reference proteome</keyword>
<dbReference type="RefSeq" id="WP_134080253.1">
    <property type="nucleotide sequence ID" value="NZ_SOQX01000001.1"/>
</dbReference>
<evidence type="ECO:0000313" key="3">
    <source>
        <dbReference type="Proteomes" id="UP000294914"/>
    </source>
</evidence>
<dbReference type="PANTHER" id="PTHR14859">
    <property type="entry name" value="CALCOFLUOR WHITE HYPERSENSITIVE PROTEIN PRECURSOR"/>
    <property type="match status" value="1"/>
</dbReference>
<keyword evidence="2" id="KW-0540">Nuclease</keyword>
<dbReference type="Pfam" id="PF03372">
    <property type="entry name" value="Exo_endo_phos"/>
    <property type="match status" value="1"/>
</dbReference>
<organism evidence="2 3">
    <name type="scientific">Thiohalophilus thiocyanatoxydans</name>
    <dbReference type="NCBI Taxonomy" id="381308"/>
    <lineage>
        <taxon>Bacteria</taxon>
        <taxon>Pseudomonadati</taxon>
        <taxon>Pseudomonadota</taxon>
        <taxon>Gammaproteobacteria</taxon>
        <taxon>Thiohalomonadales</taxon>
        <taxon>Thiohalophilaceae</taxon>
        <taxon>Thiohalophilus</taxon>
    </lineage>
</organism>
<dbReference type="InterPro" id="IPR036691">
    <property type="entry name" value="Endo/exonu/phosph_ase_sf"/>
</dbReference>
<keyword evidence="2" id="KW-0255">Endonuclease</keyword>
<dbReference type="SUPFAM" id="SSF56219">
    <property type="entry name" value="DNase I-like"/>
    <property type="match status" value="1"/>
</dbReference>
<dbReference type="Proteomes" id="UP000294914">
    <property type="component" value="Unassembled WGS sequence"/>
</dbReference>
<evidence type="ECO:0000259" key="1">
    <source>
        <dbReference type="Pfam" id="PF03372"/>
    </source>
</evidence>
<comment type="caution">
    <text evidence="2">The sequence shown here is derived from an EMBL/GenBank/DDBJ whole genome shotgun (WGS) entry which is preliminary data.</text>
</comment>
<sequence>MPKPIETEPGAQVLRILSYNVQVGIKTSRPHQYLTGSWRHLLPCAKRLGNLDLAAQMMKDFDIVGVQEVDAGSLRSNFINLTEYLAEQGRFPYWHHQVNRRFGRLAQHSNGLLSHFHPTEVTDLRLPGLIPGRQAILARYDSGGDTLAVIVVHLALSRRARFIQMSYLADIVNRFPHAIIMGDMNCRHDSKEMQYLISNTRLHEPIEGLHTFPSWRPQHNIDHILVTSELTVSEVRELEHFGSDHLPMMMEVCLPKGMEFHRYQRRKPVILNDYLRDHDG</sequence>
<reference evidence="2 3" key="1">
    <citation type="submission" date="2019-03" db="EMBL/GenBank/DDBJ databases">
        <title>Genomic Encyclopedia of Type Strains, Phase IV (KMG-IV): sequencing the most valuable type-strain genomes for metagenomic binning, comparative biology and taxonomic classification.</title>
        <authorList>
            <person name="Goeker M."/>
        </authorList>
    </citation>
    <scope>NUCLEOTIDE SEQUENCE [LARGE SCALE GENOMIC DNA]</scope>
    <source>
        <strain evidence="2 3">DSM 16326</strain>
    </source>
</reference>
<dbReference type="GO" id="GO:0016020">
    <property type="term" value="C:membrane"/>
    <property type="evidence" value="ECO:0007669"/>
    <property type="project" value="GOC"/>
</dbReference>
<dbReference type="AlphaFoldDB" id="A0A4R8J1G3"/>
<evidence type="ECO:0000313" key="2">
    <source>
        <dbReference type="EMBL" id="TDY03663.1"/>
    </source>
</evidence>
<keyword evidence="2" id="KW-0269">Exonuclease</keyword>
<dbReference type="OrthoDB" id="5293344at2"/>
<dbReference type="InterPro" id="IPR005135">
    <property type="entry name" value="Endo/exonuclease/phosphatase"/>
</dbReference>
<dbReference type="GO" id="GO:0006506">
    <property type="term" value="P:GPI anchor biosynthetic process"/>
    <property type="evidence" value="ECO:0007669"/>
    <property type="project" value="TreeGrafter"/>
</dbReference>
<dbReference type="PANTHER" id="PTHR14859:SF15">
    <property type="entry name" value="ENDONUCLEASE_EXONUCLEASE_PHOSPHATASE DOMAIN-CONTAINING PROTEIN"/>
    <property type="match status" value="1"/>
</dbReference>
<dbReference type="GO" id="GO:0004519">
    <property type="term" value="F:endonuclease activity"/>
    <property type="evidence" value="ECO:0007669"/>
    <property type="project" value="UniProtKB-KW"/>
</dbReference>
<proteinExistence type="predicted"/>
<accession>A0A4R8J1G3</accession>
<dbReference type="EMBL" id="SOQX01000001">
    <property type="protein sequence ID" value="TDY03663.1"/>
    <property type="molecule type" value="Genomic_DNA"/>
</dbReference>
<name>A0A4R8J1G3_9GAMM</name>
<dbReference type="GO" id="GO:0004527">
    <property type="term" value="F:exonuclease activity"/>
    <property type="evidence" value="ECO:0007669"/>
    <property type="project" value="UniProtKB-KW"/>
</dbReference>
<dbReference type="Gene3D" id="3.60.10.10">
    <property type="entry name" value="Endonuclease/exonuclease/phosphatase"/>
    <property type="match status" value="1"/>
</dbReference>
<gene>
    <name evidence="2" type="ORF">EDC23_0032</name>
</gene>
<protein>
    <submittedName>
        <fullName evidence="2">Endonuclease/exonuclease/phosphatase family metal-dependent hydrolase</fullName>
    </submittedName>
</protein>